<dbReference type="PRINTS" id="PR00458">
    <property type="entry name" value="PEROXIDASE"/>
</dbReference>
<evidence type="ECO:0000256" key="12">
    <source>
        <dbReference type="ARBA" id="ARBA00038574"/>
    </source>
</evidence>
<dbReference type="Gene3D" id="1.10.520.10">
    <property type="match status" value="1"/>
</dbReference>
<dbReference type="GO" id="GO:0004130">
    <property type="term" value="F:cytochrome-c peroxidase activity"/>
    <property type="evidence" value="ECO:0007669"/>
    <property type="project" value="UniProtKB-EC"/>
</dbReference>
<evidence type="ECO:0000256" key="2">
    <source>
        <dbReference type="ARBA" id="ARBA00004305"/>
    </source>
</evidence>
<dbReference type="GO" id="GO:0005759">
    <property type="term" value="C:mitochondrial matrix"/>
    <property type="evidence" value="ECO:0007669"/>
    <property type="project" value="UniProtKB-SubCell"/>
</dbReference>
<evidence type="ECO:0000256" key="10">
    <source>
        <dbReference type="ARBA" id="ARBA00023004"/>
    </source>
</evidence>
<dbReference type="GO" id="GO:0042744">
    <property type="term" value="P:hydrogen peroxide catabolic process"/>
    <property type="evidence" value="ECO:0007669"/>
    <property type="project" value="TreeGrafter"/>
</dbReference>
<sequence>MSAATLRQNTFSVAKMASKTSGNSARWALGGASVAAIGAYLYYNNNNNNKNNNSKNIMKAGLFGGATLNAAAASSKTFNDYQAIYNDIAEKVRENDEYDGGAGYFGILTRLAWHSSGTYDASKGSGGSFGGNMVFAPEQYDGANAGLAPARDFLSEFQYKYPWISRGDLWTLGGVVAVQEAGGPKIPWRPGRVNATDGKKGAPNTLPDASRDGKYVKGLFGRMGFNEQETVALIGAHCLGKCHKNASGYEGPWGPSFNMFTNDFFNYLLKDWQVKQWDGPKQYEDVETKLFMMLPTDIALKEENYFLKWVKIYADDEKKFFSDFSKAFAKLLELGIQFPSSVKPFEFKTLDEQE</sequence>
<dbReference type="SUPFAM" id="SSF48113">
    <property type="entry name" value="Heme-dependent peroxidases"/>
    <property type="match status" value="1"/>
</dbReference>
<dbReference type="OrthoDB" id="2859658at2759"/>
<dbReference type="GO" id="GO:0000302">
    <property type="term" value="P:response to reactive oxygen species"/>
    <property type="evidence" value="ECO:0007669"/>
    <property type="project" value="TreeGrafter"/>
</dbReference>
<comment type="catalytic activity">
    <reaction evidence="13">
        <text>2 Fe(II)-[cytochrome c] + H2O2 + 2 H(+) = 2 Fe(III)-[cytochrome c] + 2 H2O</text>
        <dbReference type="Rhea" id="RHEA:16581"/>
        <dbReference type="Rhea" id="RHEA-COMP:10350"/>
        <dbReference type="Rhea" id="RHEA-COMP:14399"/>
        <dbReference type="ChEBI" id="CHEBI:15377"/>
        <dbReference type="ChEBI" id="CHEBI:15378"/>
        <dbReference type="ChEBI" id="CHEBI:16240"/>
        <dbReference type="ChEBI" id="CHEBI:29033"/>
        <dbReference type="ChEBI" id="CHEBI:29034"/>
        <dbReference type="EC" id="1.11.1.5"/>
    </reaction>
</comment>
<dbReference type="PANTHER" id="PTHR31356:SF58">
    <property type="entry name" value="CYTOCHROME C PEROXIDASE, MITOCHONDRIAL"/>
    <property type="match status" value="1"/>
</dbReference>
<keyword evidence="9 14" id="KW-0560">Oxidoreductase</keyword>
<dbReference type="EMBL" id="JAHMUF010000009">
    <property type="protein sequence ID" value="KAG7193896.1"/>
    <property type="molecule type" value="Genomic_DNA"/>
</dbReference>
<dbReference type="GO" id="GO:0034599">
    <property type="term" value="P:cellular response to oxidative stress"/>
    <property type="evidence" value="ECO:0007669"/>
    <property type="project" value="InterPro"/>
</dbReference>
<evidence type="ECO:0000256" key="5">
    <source>
        <dbReference type="ARBA" id="ARBA00022559"/>
    </source>
</evidence>
<evidence type="ECO:0000256" key="11">
    <source>
        <dbReference type="ARBA" id="ARBA00023128"/>
    </source>
</evidence>
<dbReference type="InterPro" id="IPR044831">
    <property type="entry name" value="Ccp1-like"/>
</dbReference>
<dbReference type="PRINTS" id="PR00459">
    <property type="entry name" value="ASPEROXIDASE"/>
</dbReference>
<dbReference type="EC" id="1.11.1.-" evidence="14"/>
<dbReference type="AlphaFoldDB" id="A0A9P7VA85"/>
<dbReference type="InterPro" id="IPR002016">
    <property type="entry name" value="Haem_peroxidase"/>
</dbReference>
<accession>A0A9P7VA85</accession>
<evidence type="ECO:0000256" key="14">
    <source>
        <dbReference type="RuleBase" id="RU363051"/>
    </source>
</evidence>
<keyword evidence="18" id="KW-1185">Reference proteome</keyword>
<keyword evidence="10" id="KW-0408">Iron</keyword>
<organism evidence="17 18">
    <name type="scientific">Scheffersomyces spartinae</name>
    <dbReference type="NCBI Taxonomy" id="45513"/>
    <lineage>
        <taxon>Eukaryota</taxon>
        <taxon>Fungi</taxon>
        <taxon>Dikarya</taxon>
        <taxon>Ascomycota</taxon>
        <taxon>Saccharomycotina</taxon>
        <taxon>Pichiomycetes</taxon>
        <taxon>Debaryomycetaceae</taxon>
        <taxon>Scheffersomyces</taxon>
    </lineage>
</organism>
<dbReference type="GO" id="GO:0005758">
    <property type="term" value="C:mitochondrial intermembrane space"/>
    <property type="evidence" value="ECO:0007669"/>
    <property type="project" value="UniProtKB-SubCell"/>
</dbReference>
<comment type="caution">
    <text evidence="17">The sequence shown here is derived from an EMBL/GenBank/DDBJ whole genome shotgun (WGS) entry which is preliminary data.</text>
</comment>
<dbReference type="Pfam" id="PF00141">
    <property type="entry name" value="peroxidase"/>
    <property type="match status" value="1"/>
</dbReference>
<reference evidence="17" key="1">
    <citation type="submission" date="2021-03" db="EMBL/GenBank/DDBJ databases">
        <authorList>
            <person name="Palmer J.M."/>
        </authorList>
    </citation>
    <scope>NUCLEOTIDE SEQUENCE</scope>
    <source>
        <strain evidence="17">ARV_011</strain>
    </source>
</reference>
<dbReference type="GO" id="GO:0020037">
    <property type="term" value="F:heme binding"/>
    <property type="evidence" value="ECO:0007669"/>
    <property type="project" value="UniProtKB-UniRule"/>
</dbReference>
<evidence type="ECO:0000256" key="13">
    <source>
        <dbReference type="ARBA" id="ARBA00049265"/>
    </source>
</evidence>
<dbReference type="PROSITE" id="PS50873">
    <property type="entry name" value="PEROXIDASE_4"/>
    <property type="match status" value="1"/>
</dbReference>
<proteinExistence type="inferred from homology"/>
<comment type="similarity">
    <text evidence="4">Belongs to the peroxidase family. Cytochrome c peroxidase subfamily.</text>
</comment>
<evidence type="ECO:0000313" key="17">
    <source>
        <dbReference type="EMBL" id="KAG7193896.1"/>
    </source>
</evidence>
<keyword evidence="5 14" id="KW-0575">Peroxidase</keyword>
<comment type="subcellular location">
    <subcellularLocation>
        <location evidence="3">Mitochondrion intermembrane space</location>
    </subcellularLocation>
    <subcellularLocation>
        <location evidence="2">Mitochondrion matrix</location>
    </subcellularLocation>
</comment>
<comment type="function">
    <text evidence="1">Destroys radicals which are normally produced within the cells and which are toxic to biological systems.</text>
</comment>
<dbReference type="Gene3D" id="1.10.420.10">
    <property type="entry name" value="Peroxidase, domain 2"/>
    <property type="match status" value="1"/>
</dbReference>
<dbReference type="InterPro" id="IPR010255">
    <property type="entry name" value="Haem_peroxidase_sf"/>
</dbReference>
<feature type="domain" description="Plant heme peroxidase family profile" evidence="16">
    <location>
        <begin position="164"/>
        <end position="354"/>
    </location>
</feature>
<dbReference type="GeneID" id="66118469"/>
<dbReference type="InterPro" id="IPR002207">
    <property type="entry name" value="Peroxidase_I"/>
</dbReference>
<comment type="subunit">
    <text evidence="12">Forms a one-to-one complex with cytochrome c.</text>
</comment>
<evidence type="ECO:0000256" key="3">
    <source>
        <dbReference type="ARBA" id="ARBA00004569"/>
    </source>
</evidence>
<evidence type="ECO:0000256" key="6">
    <source>
        <dbReference type="ARBA" id="ARBA00022617"/>
    </source>
</evidence>
<evidence type="ECO:0000259" key="16">
    <source>
        <dbReference type="PROSITE" id="PS50873"/>
    </source>
</evidence>
<evidence type="ECO:0000256" key="7">
    <source>
        <dbReference type="ARBA" id="ARBA00022723"/>
    </source>
</evidence>
<protein>
    <recommendedName>
        <fullName evidence="14">Peroxidase</fullName>
        <ecNumber evidence="14">1.11.1.-</ecNumber>
    </recommendedName>
</protein>
<dbReference type="RefSeq" id="XP_043049443.1">
    <property type="nucleotide sequence ID" value="XM_043195738.1"/>
</dbReference>
<name>A0A9P7VA85_9ASCO</name>
<dbReference type="Proteomes" id="UP000790833">
    <property type="component" value="Unassembled WGS sequence"/>
</dbReference>
<dbReference type="GO" id="GO:0046872">
    <property type="term" value="F:metal ion binding"/>
    <property type="evidence" value="ECO:0007669"/>
    <property type="project" value="UniProtKB-UniRule"/>
</dbReference>
<evidence type="ECO:0000256" key="4">
    <source>
        <dbReference type="ARBA" id="ARBA00005997"/>
    </source>
</evidence>
<evidence type="ECO:0000256" key="9">
    <source>
        <dbReference type="ARBA" id="ARBA00023002"/>
    </source>
</evidence>
<keyword evidence="8" id="KW-0809">Transit peptide</keyword>
<keyword evidence="7" id="KW-0479">Metal-binding</keyword>
<evidence type="ECO:0000313" key="18">
    <source>
        <dbReference type="Proteomes" id="UP000790833"/>
    </source>
</evidence>
<evidence type="ECO:0000256" key="15">
    <source>
        <dbReference type="SAM" id="MobiDB-lite"/>
    </source>
</evidence>
<keyword evidence="11" id="KW-0496">Mitochondrion</keyword>
<gene>
    <name evidence="17" type="primary">CCP1</name>
    <name evidence="17" type="ORF">KQ657_005095</name>
</gene>
<dbReference type="PANTHER" id="PTHR31356">
    <property type="entry name" value="THYLAKOID LUMENAL 29 KDA PROTEIN, CHLOROPLASTIC-RELATED"/>
    <property type="match status" value="1"/>
</dbReference>
<evidence type="ECO:0000256" key="1">
    <source>
        <dbReference type="ARBA" id="ARBA00003917"/>
    </source>
</evidence>
<evidence type="ECO:0000256" key="8">
    <source>
        <dbReference type="ARBA" id="ARBA00022946"/>
    </source>
</evidence>
<keyword evidence="6" id="KW-0349">Heme</keyword>
<feature type="region of interest" description="Disordered" evidence="15">
    <location>
        <begin position="187"/>
        <end position="207"/>
    </location>
</feature>